<dbReference type="PANTHER" id="PTHR42915:SF1">
    <property type="entry name" value="PEPTIDOGLYCAN BETA-N-ACETYLMURAMIDASE NAMZ"/>
    <property type="match status" value="1"/>
</dbReference>
<organism evidence="4 5">
    <name type="scientific">Arachidicoccus rhizosphaerae</name>
    <dbReference type="NCBI Taxonomy" id="551991"/>
    <lineage>
        <taxon>Bacteria</taxon>
        <taxon>Pseudomonadati</taxon>
        <taxon>Bacteroidota</taxon>
        <taxon>Chitinophagia</taxon>
        <taxon>Chitinophagales</taxon>
        <taxon>Chitinophagaceae</taxon>
        <taxon>Arachidicoccus</taxon>
    </lineage>
</organism>
<dbReference type="OrthoDB" id="9801061at2"/>
<dbReference type="GO" id="GO:0033922">
    <property type="term" value="F:peptidoglycan beta-N-acetylmuramidase activity"/>
    <property type="evidence" value="ECO:0007669"/>
    <property type="project" value="InterPro"/>
</dbReference>
<feature type="domain" description="Peptidoglycan beta-N-acetylmuramidase NamZ C-terminal" evidence="3">
    <location>
        <begin position="272"/>
        <end position="422"/>
    </location>
</feature>
<evidence type="ECO:0000256" key="1">
    <source>
        <dbReference type="SAM" id="SignalP"/>
    </source>
</evidence>
<evidence type="ECO:0000313" key="4">
    <source>
        <dbReference type="EMBL" id="SDZ77613.1"/>
    </source>
</evidence>
<sequence>MKQLTYPKSLLMQMPKRLLLLLPVLLLCSVQTSRAGAGTLNASLVSDTDSIITGADQTSEYLPLLQGKRVAILANPSSIIGQESLVDSLLALGVQVVKVFGPEHGFRGNASNGAQVGNEVDAKTGIPIISLYGKKKSPSAQDLADVDVFIFDIQDVGCRFYTYINVLRNAMQSCATNHKPFIVLDRPNPNGYLVDGPILDMRLKSGIGQFPVPISYGMTIGEFARMINGEGWMGKGLHCDLKVITLKNYTHQTRYTLPVAPSPNLNTQQSILLYPTLCLFEGTIISQGRGTHFPFTVLGAPLLKGKYDFSFTPKGIQGMSEHPLHENNTCYGLDLRDYPVDSLEASGQLHLQWLIDLYEAYPDKARFFDRSQSSQMGNFDYLAGNYDLKQQIIRHTPIEKIRASWEPGLNAFKKIRSKYLLYP</sequence>
<feature type="signal peptide" evidence="1">
    <location>
        <begin position="1"/>
        <end position="35"/>
    </location>
</feature>
<dbReference type="EMBL" id="FNQY01000001">
    <property type="protein sequence ID" value="SDZ77613.1"/>
    <property type="molecule type" value="Genomic_DNA"/>
</dbReference>
<dbReference type="Gene3D" id="3.40.50.12170">
    <property type="entry name" value="Uncharacterised protein PF07075, DUF1343"/>
    <property type="match status" value="1"/>
</dbReference>
<reference evidence="4 5" key="1">
    <citation type="submission" date="2016-10" db="EMBL/GenBank/DDBJ databases">
        <authorList>
            <person name="de Groot N.N."/>
        </authorList>
    </citation>
    <scope>NUCLEOTIDE SEQUENCE [LARGE SCALE GENOMIC DNA]</scope>
    <source>
        <strain evidence="4 5">Vu-144</strain>
    </source>
</reference>
<dbReference type="PANTHER" id="PTHR42915">
    <property type="entry name" value="HYPOTHETICAL 460 KDA PROTEIN IN FEUA-SIGW INTERGENIC REGION [PRECURSOR]"/>
    <property type="match status" value="1"/>
</dbReference>
<dbReference type="InterPro" id="IPR008302">
    <property type="entry name" value="NamZ"/>
</dbReference>
<dbReference type="RefSeq" id="WP_091392614.1">
    <property type="nucleotide sequence ID" value="NZ_FNQY01000001.1"/>
</dbReference>
<evidence type="ECO:0000259" key="2">
    <source>
        <dbReference type="Pfam" id="PF07075"/>
    </source>
</evidence>
<dbReference type="PIRSF" id="PIRSF016719">
    <property type="entry name" value="UCP016719"/>
    <property type="match status" value="1"/>
</dbReference>
<feature type="chain" id="PRO_5011587115" evidence="1">
    <location>
        <begin position="36"/>
        <end position="423"/>
    </location>
</feature>
<protein>
    <submittedName>
        <fullName evidence="4">Uncharacterized conserved protein YbbC, DUF1343 family</fullName>
    </submittedName>
</protein>
<name>A0A1H3VS22_9BACT</name>
<evidence type="ECO:0000259" key="3">
    <source>
        <dbReference type="Pfam" id="PF20732"/>
    </source>
</evidence>
<accession>A0A1H3VS22</accession>
<keyword evidence="5" id="KW-1185">Reference proteome</keyword>
<dbReference type="InterPro" id="IPR048502">
    <property type="entry name" value="NamZ_N"/>
</dbReference>
<dbReference type="Pfam" id="PF20732">
    <property type="entry name" value="NamZ_C"/>
    <property type="match status" value="1"/>
</dbReference>
<keyword evidence="1" id="KW-0732">Signal</keyword>
<evidence type="ECO:0000313" key="5">
    <source>
        <dbReference type="Proteomes" id="UP000199041"/>
    </source>
</evidence>
<dbReference type="Pfam" id="PF07075">
    <property type="entry name" value="NamZ_N"/>
    <property type="match status" value="1"/>
</dbReference>
<feature type="domain" description="Peptidoglycan beta-N-acetylmuramidase NamZ N-terminal" evidence="2">
    <location>
        <begin position="70"/>
        <end position="268"/>
    </location>
</feature>
<dbReference type="AlphaFoldDB" id="A0A1H3VS22"/>
<dbReference type="InterPro" id="IPR048503">
    <property type="entry name" value="NamZ_C"/>
</dbReference>
<dbReference type="Gene3D" id="3.90.1150.140">
    <property type="match status" value="1"/>
</dbReference>
<dbReference type="STRING" id="551991.SAMN05192529_101409"/>
<dbReference type="Proteomes" id="UP000199041">
    <property type="component" value="Unassembled WGS sequence"/>
</dbReference>
<proteinExistence type="predicted"/>
<gene>
    <name evidence="4" type="ORF">SAMN05192529_101409</name>
</gene>